<feature type="non-terminal residue" evidence="2">
    <location>
        <position position="52"/>
    </location>
</feature>
<accession>A0ABS8RMU4</accession>
<gene>
    <name evidence="2" type="ORF">HAX54_038220</name>
</gene>
<dbReference type="EMBL" id="JACEIK010000052">
    <property type="protein sequence ID" value="MCD7448126.1"/>
    <property type="molecule type" value="Genomic_DNA"/>
</dbReference>
<dbReference type="Proteomes" id="UP000823775">
    <property type="component" value="Unassembled WGS sequence"/>
</dbReference>
<organism evidence="2 3">
    <name type="scientific">Datura stramonium</name>
    <name type="common">Jimsonweed</name>
    <name type="synonym">Common thornapple</name>
    <dbReference type="NCBI Taxonomy" id="4076"/>
    <lineage>
        <taxon>Eukaryota</taxon>
        <taxon>Viridiplantae</taxon>
        <taxon>Streptophyta</taxon>
        <taxon>Embryophyta</taxon>
        <taxon>Tracheophyta</taxon>
        <taxon>Spermatophyta</taxon>
        <taxon>Magnoliopsida</taxon>
        <taxon>eudicotyledons</taxon>
        <taxon>Gunneridae</taxon>
        <taxon>Pentapetalae</taxon>
        <taxon>asterids</taxon>
        <taxon>lamiids</taxon>
        <taxon>Solanales</taxon>
        <taxon>Solanaceae</taxon>
        <taxon>Solanoideae</taxon>
        <taxon>Datureae</taxon>
        <taxon>Datura</taxon>
    </lineage>
</organism>
<reference evidence="2 3" key="1">
    <citation type="journal article" date="2021" name="BMC Genomics">
        <title>Datura genome reveals duplications of psychoactive alkaloid biosynthetic genes and high mutation rate following tissue culture.</title>
        <authorList>
            <person name="Rajewski A."/>
            <person name="Carter-House D."/>
            <person name="Stajich J."/>
            <person name="Litt A."/>
        </authorList>
    </citation>
    <scope>NUCLEOTIDE SEQUENCE [LARGE SCALE GENOMIC DNA]</scope>
    <source>
        <strain evidence="2">AR-01</strain>
    </source>
</reference>
<proteinExistence type="predicted"/>
<sequence length="52" mass="5394">ELAVLTVVTEECVVVDDVLVVCELGLITVMTASDSDGRDGGGDSEYNYNNGG</sequence>
<feature type="non-terminal residue" evidence="2">
    <location>
        <position position="1"/>
    </location>
</feature>
<name>A0ABS8RMU4_DATST</name>
<feature type="region of interest" description="Disordered" evidence="1">
    <location>
        <begin position="32"/>
        <end position="52"/>
    </location>
</feature>
<evidence type="ECO:0000313" key="3">
    <source>
        <dbReference type="Proteomes" id="UP000823775"/>
    </source>
</evidence>
<keyword evidence="3" id="KW-1185">Reference proteome</keyword>
<evidence type="ECO:0000256" key="1">
    <source>
        <dbReference type="SAM" id="MobiDB-lite"/>
    </source>
</evidence>
<evidence type="ECO:0000313" key="2">
    <source>
        <dbReference type="EMBL" id="MCD7448126.1"/>
    </source>
</evidence>
<comment type="caution">
    <text evidence="2">The sequence shown here is derived from an EMBL/GenBank/DDBJ whole genome shotgun (WGS) entry which is preliminary data.</text>
</comment>
<protein>
    <submittedName>
        <fullName evidence="2">Uncharacterized protein</fullName>
    </submittedName>
</protein>